<keyword evidence="2" id="KW-1185">Reference proteome</keyword>
<dbReference type="AlphaFoldDB" id="A0A3D9JQN3"/>
<dbReference type="OrthoDB" id="2518538at2"/>
<organism evidence="1 2">
    <name type="scientific">Cohnella phaseoli</name>
    <dbReference type="NCBI Taxonomy" id="456490"/>
    <lineage>
        <taxon>Bacteria</taxon>
        <taxon>Bacillati</taxon>
        <taxon>Bacillota</taxon>
        <taxon>Bacilli</taxon>
        <taxon>Bacillales</taxon>
        <taxon>Paenibacillaceae</taxon>
        <taxon>Cohnella</taxon>
    </lineage>
</organism>
<evidence type="ECO:0000313" key="2">
    <source>
        <dbReference type="Proteomes" id="UP000256977"/>
    </source>
</evidence>
<dbReference type="InterPro" id="IPR021345">
    <property type="entry name" value="DUF2961"/>
</dbReference>
<evidence type="ECO:0000313" key="1">
    <source>
        <dbReference type="EMBL" id="RED76338.1"/>
    </source>
</evidence>
<gene>
    <name evidence="1" type="ORF">DFP98_11255</name>
</gene>
<dbReference type="Pfam" id="PF11175">
    <property type="entry name" value="DUF2961"/>
    <property type="match status" value="1"/>
</dbReference>
<comment type="caution">
    <text evidence="1">The sequence shown here is derived from an EMBL/GenBank/DDBJ whole genome shotgun (WGS) entry which is preliminary data.</text>
</comment>
<dbReference type="EMBL" id="QRDZ01000012">
    <property type="protein sequence ID" value="RED76338.1"/>
    <property type="molecule type" value="Genomic_DNA"/>
</dbReference>
<dbReference type="Proteomes" id="UP000256977">
    <property type="component" value="Unassembled WGS sequence"/>
</dbReference>
<accession>A0A3D9JQN3</accession>
<name>A0A3D9JQN3_9BACL</name>
<dbReference type="RefSeq" id="WP_116061634.1">
    <property type="nucleotide sequence ID" value="NZ_QRDZ01000012.1"/>
</dbReference>
<protein>
    <submittedName>
        <fullName evidence="1">DUF2961 family protein</fullName>
    </submittedName>
</protein>
<sequence length="347" mass="40256">MYDWKQLSQIGMKQSRLSSSTWPYDKHPEQQELLAGSRVTILHAEGPGVVCSIHASNYNDRKVITDVEMTLPRDNRAMREVIFRVWYDDEETPSIELPFVDFLGDVDYGADYYNTVYFSKVMYSHNFRIPMPFRKSIRVELENPTTTDLMGYTDIQWEQQLSALPEHTGYLYTDYRSGNLTIPDEILEVCSIDRPGVIVAHWFQIEGDHPNCHQGEILCEANMEFYMNEDLKPSMEYLGIEDLYGYSWGFSKLQSDHYAAIIRKDDLPNGGARIGMLRCRGNDAIHFTTSCVVKLDYTQEYFSALSVNPNHEAHPEFKKRGKTKLDATYLSCYYYYASPHRSTARIR</sequence>
<reference evidence="1 2" key="1">
    <citation type="submission" date="2018-07" db="EMBL/GenBank/DDBJ databases">
        <title>Genomic Encyclopedia of Type Strains, Phase III (KMG-III): the genomes of soil and plant-associated and newly described type strains.</title>
        <authorList>
            <person name="Whitman W."/>
        </authorList>
    </citation>
    <scope>NUCLEOTIDE SEQUENCE [LARGE SCALE GENOMIC DNA]</scope>
    <source>
        <strain evidence="1 2">CECT 7287</strain>
    </source>
</reference>
<proteinExistence type="predicted"/>
<dbReference type="Gene3D" id="2.60.120.1390">
    <property type="match status" value="1"/>
</dbReference>